<feature type="compositionally biased region" description="Polar residues" evidence="1">
    <location>
        <begin position="16"/>
        <end position="25"/>
    </location>
</feature>
<feature type="region of interest" description="Disordered" evidence="1">
    <location>
        <begin position="1"/>
        <end position="25"/>
    </location>
</feature>
<dbReference type="EMBL" id="HBEF01022584">
    <property type="protein sequence ID" value="CAD8341833.1"/>
    <property type="molecule type" value="Transcribed_RNA"/>
</dbReference>
<protein>
    <submittedName>
        <fullName evidence="2">Uncharacterized protein</fullName>
    </submittedName>
</protein>
<accession>A0A7S0F5Z3</accession>
<organism evidence="2">
    <name type="scientific">Craspedostauros australis</name>
    <dbReference type="NCBI Taxonomy" id="1486917"/>
    <lineage>
        <taxon>Eukaryota</taxon>
        <taxon>Sar</taxon>
        <taxon>Stramenopiles</taxon>
        <taxon>Ochrophyta</taxon>
        <taxon>Bacillariophyta</taxon>
        <taxon>Bacillariophyceae</taxon>
        <taxon>Bacillariophycidae</taxon>
        <taxon>Naviculales</taxon>
        <taxon>Naviculaceae</taxon>
        <taxon>Craspedostauros</taxon>
    </lineage>
</organism>
<gene>
    <name evidence="2" type="ORF">CAUS1442_LOCUS13968</name>
</gene>
<sequence length="204" mass="21899">MGGITNAKRSRHKINSTHTPNTATTQRARNAIPTLHPLSLTHKRASVHSNTYSQRITLTHFFVPTLHSLAQIMMAMTKTTACVALAILCMLQSSMAWSVGPFAIRASFTKGRTAAASSQSTSAGATVVSASNEEGLMDQESLIMNARSPQASDALVRSQFAVLASDAAPQTIIVDSTSFTLDDSFRSSTVDLLYHQSMKRAGLE</sequence>
<proteinExistence type="predicted"/>
<name>A0A7S0F5Z3_9STRA</name>
<evidence type="ECO:0000256" key="1">
    <source>
        <dbReference type="SAM" id="MobiDB-lite"/>
    </source>
</evidence>
<evidence type="ECO:0000313" key="2">
    <source>
        <dbReference type="EMBL" id="CAD8341833.1"/>
    </source>
</evidence>
<reference evidence="2" key="1">
    <citation type="submission" date="2021-01" db="EMBL/GenBank/DDBJ databases">
        <authorList>
            <person name="Corre E."/>
            <person name="Pelletier E."/>
            <person name="Niang G."/>
            <person name="Scheremetjew M."/>
            <person name="Finn R."/>
            <person name="Kale V."/>
            <person name="Holt S."/>
            <person name="Cochrane G."/>
            <person name="Meng A."/>
            <person name="Brown T."/>
            <person name="Cohen L."/>
        </authorList>
    </citation>
    <scope>NUCLEOTIDE SEQUENCE</scope>
    <source>
        <strain evidence="2">CCMP3328</strain>
    </source>
</reference>
<dbReference type="AlphaFoldDB" id="A0A7S0F5Z3"/>